<gene>
    <name evidence="7" type="ORF">ACHAWU_007961</name>
</gene>
<evidence type="ECO:0000256" key="5">
    <source>
        <dbReference type="SAM" id="Phobius"/>
    </source>
</evidence>
<evidence type="ECO:0000313" key="8">
    <source>
        <dbReference type="Proteomes" id="UP001530293"/>
    </source>
</evidence>
<comment type="subcellular location">
    <subcellularLocation>
        <location evidence="1">Membrane</location>
        <topology evidence="1">Multi-pass membrane protein</topology>
    </subcellularLocation>
</comment>
<evidence type="ECO:0000256" key="2">
    <source>
        <dbReference type="ARBA" id="ARBA00022692"/>
    </source>
</evidence>
<proteinExistence type="predicted"/>
<reference evidence="7 8" key="1">
    <citation type="submission" date="2024-10" db="EMBL/GenBank/DDBJ databases">
        <title>Updated reference genomes for cyclostephanoid diatoms.</title>
        <authorList>
            <person name="Roberts W.R."/>
            <person name="Alverson A.J."/>
        </authorList>
    </citation>
    <scope>NUCLEOTIDE SEQUENCE [LARGE SCALE GENOMIC DNA]</scope>
    <source>
        <strain evidence="7 8">AJA232-27</strain>
    </source>
</reference>
<dbReference type="Proteomes" id="UP001530293">
    <property type="component" value="Unassembled WGS sequence"/>
</dbReference>
<evidence type="ECO:0000256" key="4">
    <source>
        <dbReference type="ARBA" id="ARBA00023136"/>
    </source>
</evidence>
<dbReference type="AlphaFoldDB" id="A0ABD3MVL4"/>
<accession>A0ABD3MVL4</accession>
<evidence type="ECO:0000259" key="6">
    <source>
        <dbReference type="Pfam" id="PF08510"/>
    </source>
</evidence>
<keyword evidence="4 5" id="KW-0472">Membrane</keyword>
<evidence type="ECO:0000256" key="3">
    <source>
        <dbReference type="ARBA" id="ARBA00022989"/>
    </source>
</evidence>
<dbReference type="Pfam" id="PF08510">
    <property type="entry name" value="PIG-P"/>
    <property type="match status" value="1"/>
</dbReference>
<keyword evidence="8" id="KW-1185">Reference proteome</keyword>
<evidence type="ECO:0000313" key="7">
    <source>
        <dbReference type="EMBL" id="KAL3766871.1"/>
    </source>
</evidence>
<feature type="transmembrane region" description="Helical" evidence="5">
    <location>
        <begin position="83"/>
        <end position="102"/>
    </location>
</feature>
<feature type="domain" description="PIG-P" evidence="6">
    <location>
        <begin position="14"/>
        <end position="174"/>
    </location>
</feature>
<name>A0ABD3MVL4_9STRA</name>
<protein>
    <recommendedName>
        <fullName evidence="6">PIG-P domain-containing protein</fullName>
    </recommendedName>
</protein>
<comment type="caution">
    <text evidence="7">The sequence shown here is derived from an EMBL/GenBank/DDBJ whole genome shotgun (WGS) entry which is preliminary data.</text>
</comment>
<dbReference type="GO" id="GO:0016020">
    <property type="term" value="C:membrane"/>
    <property type="evidence" value="ECO:0007669"/>
    <property type="project" value="UniProtKB-SubCell"/>
</dbReference>
<organism evidence="7 8">
    <name type="scientific">Discostella pseudostelligera</name>
    <dbReference type="NCBI Taxonomy" id="259834"/>
    <lineage>
        <taxon>Eukaryota</taxon>
        <taxon>Sar</taxon>
        <taxon>Stramenopiles</taxon>
        <taxon>Ochrophyta</taxon>
        <taxon>Bacillariophyta</taxon>
        <taxon>Coscinodiscophyceae</taxon>
        <taxon>Thalassiosirophycidae</taxon>
        <taxon>Stephanodiscales</taxon>
        <taxon>Stephanodiscaceae</taxon>
        <taxon>Discostella</taxon>
    </lineage>
</organism>
<dbReference type="InterPro" id="IPR013717">
    <property type="entry name" value="PIG-P"/>
</dbReference>
<keyword evidence="3 5" id="KW-1133">Transmembrane helix</keyword>
<keyword evidence="2 5" id="KW-0812">Transmembrane</keyword>
<dbReference type="EMBL" id="JALLBG020000079">
    <property type="protein sequence ID" value="KAL3766871.1"/>
    <property type="molecule type" value="Genomic_DNA"/>
</dbReference>
<evidence type="ECO:0000256" key="1">
    <source>
        <dbReference type="ARBA" id="ARBA00004141"/>
    </source>
</evidence>
<sequence length="180" mass="20887">MIDAMKEQGRQSRKSCGHMTFLLCHAFIIVYLTWALLPILISSYYSGIIVDQPLQRDDGRHPPIDQQHQHHNYYYLLRISNYLAAYIPTYLALLFVCVPPLYMGLNMKSVPPEDDIDWIWDTRSNTCNNGSCHNNNSKTETTAEKCINDDGYSFTLDDSLPDICDVDVRIINSRVFYRRQ</sequence>
<feature type="transmembrane region" description="Helical" evidence="5">
    <location>
        <begin position="21"/>
        <end position="45"/>
    </location>
</feature>